<feature type="region of interest" description="Disordered" evidence="2">
    <location>
        <begin position="435"/>
        <end position="472"/>
    </location>
</feature>
<dbReference type="GO" id="GO:1990414">
    <property type="term" value="P:replication-born double-strand break repair via sister chromatid exchange"/>
    <property type="evidence" value="ECO:0007669"/>
    <property type="project" value="TreeGrafter"/>
</dbReference>
<feature type="compositionally biased region" description="Basic residues" evidence="2">
    <location>
        <begin position="2527"/>
        <end position="2540"/>
    </location>
</feature>
<evidence type="ECO:0000256" key="1">
    <source>
        <dbReference type="RuleBase" id="RU364107"/>
    </source>
</evidence>
<dbReference type="GO" id="GO:0003682">
    <property type="term" value="F:chromatin binding"/>
    <property type="evidence" value="ECO:0007669"/>
    <property type="project" value="TreeGrafter"/>
</dbReference>
<proteinExistence type="inferred from homology"/>
<dbReference type="Pfam" id="PF12830">
    <property type="entry name" value="Nipped-B_C"/>
    <property type="match status" value="1"/>
</dbReference>
<feature type="compositionally biased region" description="Basic and acidic residues" evidence="2">
    <location>
        <begin position="593"/>
        <end position="611"/>
    </location>
</feature>
<dbReference type="GO" id="GO:0048703">
    <property type="term" value="P:embryonic viscerocranium morphogenesis"/>
    <property type="evidence" value="ECO:0007669"/>
    <property type="project" value="TreeGrafter"/>
</dbReference>
<gene>
    <name evidence="4" type="ORF">E1301_Tti000205</name>
</gene>
<dbReference type="GO" id="GO:0003007">
    <property type="term" value="P:heart morphogenesis"/>
    <property type="evidence" value="ECO:0007669"/>
    <property type="project" value="TreeGrafter"/>
</dbReference>
<evidence type="ECO:0000259" key="3">
    <source>
        <dbReference type="Pfam" id="PF12830"/>
    </source>
</evidence>
<feature type="compositionally biased region" description="Basic and acidic residues" evidence="2">
    <location>
        <begin position="1813"/>
        <end position="1833"/>
    </location>
</feature>
<dbReference type="GO" id="GO:0140588">
    <property type="term" value="P:chromatin looping"/>
    <property type="evidence" value="ECO:0007669"/>
    <property type="project" value="InterPro"/>
</dbReference>
<evidence type="ECO:0000256" key="2">
    <source>
        <dbReference type="SAM" id="MobiDB-lite"/>
    </source>
</evidence>
<dbReference type="Proteomes" id="UP000324632">
    <property type="component" value="Chromosome 23"/>
</dbReference>
<feature type="compositionally biased region" description="Basic and acidic residues" evidence="2">
    <location>
        <begin position="710"/>
        <end position="726"/>
    </location>
</feature>
<dbReference type="InterPro" id="IPR011989">
    <property type="entry name" value="ARM-like"/>
</dbReference>
<feature type="region of interest" description="Disordered" evidence="2">
    <location>
        <begin position="678"/>
        <end position="1064"/>
    </location>
</feature>
<dbReference type="Gene3D" id="1.25.10.10">
    <property type="entry name" value="Leucine-rich Repeat Variant"/>
    <property type="match status" value="1"/>
</dbReference>
<feature type="domain" description="Sister chromatid cohesion C-terminal" evidence="3">
    <location>
        <begin position="2346"/>
        <end position="2469"/>
    </location>
</feature>
<dbReference type="GO" id="GO:0010468">
    <property type="term" value="P:regulation of gene expression"/>
    <property type="evidence" value="ECO:0007669"/>
    <property type="project" value="InterPro"/>
</dbReference>
<evidence type="ECO:0000313" key="4">
    <source>
        <dbReference type="EMBL" id="KAA0704150.1"/>
    </source>
</evidence>
<reference evidence="4 5" key="1">
    <citation type="journal article" date="2019" name="Mol. Ecol. Resour.">
        <title>Chromosome-level genome assembly of Triplophysa tibetana, a fish adapted to the harsh high-altitude environment of the Tibetan Plateau.</title>
        <authorList>
            <person name="Yang X."/>
            <person name="Liu H."/>
            <person name="Ma Z."/>
            <person name="Zou Y."/>
            <person name="Zou M."/>
            <person name="Mao Y."/>
            <person name="Li X."/>
            <person name="Wang H."/>
            <person name="Chen T."/>
            <person name="Wang W."/>
            <person name="Yang R."/>
        </authorList>
    </citation>
    <scope>NUCLEOTIDE SEQUENCE [LARGE SCALE GENOMIC DNA]</scope>
    <source>
        <strain evidence="4">TTIB1903HZAU</strain>
        <tissue evidence="4">Muscle</tissue>
    </source>
</reference>
<feature type="region of interest" description="Disordered" evidence="2">
    <location>
        <begin position="2685"/>
        <end position="2729"/>
    </location>
</feature>
<comment type="subcellular location">
    <subcellularLocation>
        <location evidence="1">Nucleus</location>
    </subcellularLocation>
</comment>
<accession>A0A5A9N3A6</accession>
<sequence>MGEGGKGRRAGGGSRRVAAGWFGAGGGSHSCSSASGRHFVLRESLCGFFYERPEAFRHQILSTVDRTKALSSVSAGERNEYHPSVFMFAVRGSGATRIIVVRGTHRARTPPPSPFNSKASARCRSAVKARGRIRGSDGGKRCKGGQVSSDLCIHARSLPFFSMNGDMPHVPITTLAGIASLTDLLNQLPLPSPLPATTTKSLLYNGRIAEEVNCLLSHRDDALVSQLAHSLNQVSTEHIELKDNLGSDDPEGDVPLLLQTVLSRNPNVFREKSTPTRYGVQGGLMQQPMIPSYKMPQNSMHGSPASNYQQTTISPSPPSRFVQSQAGSGTRYMPHQNSPVPSPYAPQSPADYIQYSHPPSYSQHQQIQQETHVSVHTKSWDECMLLFVAVSVSSPVVPSGMRNIHDNKVSAQVSGTSNHNSRHCSNDEYINIVQRLGNDSPPPYTSPRDAAPDLLLDSPERKKKQKKLLKEEGGKGAMYDIVSSPTKDSTKLTIKLSRVKSAETEQTGEPLPTIEHSSDAENELSCGSVPFQRNPQERLAVGQCLPAEQSGYQQVPVLQNMGALAAKQPGVVSGTPYDEAELDALAEIERIERESAIERERCSKEVQDKDKPLKKRKQDSYPQEPGAGGTAGASGTPGVGGGCNAGNKLVPQEACAASNGASRPALMVSIDLQQAGRVEGPLDSCPVPATEAQRLPEDGSESTGVLRLKSKTDGEVQRPVDGRPEVIKTPQKTTSEARPETPKHKHDNRRDISSKTSSEKRSDLSKHRHDGKPDKVRTEGRSHESSRKHEGRLEATQESKEERHRDRDRDNEGPKIRRPDMSKSSSRVEHSREKERDRDRDKEQEKVREMDRDKERVKEQVKEQEMDRDMEREMDRNKERVKDRDKERVMDQDKERVKDRDKERVMDQDKERVKDRDKERVMDRDKERVKDRDKERVIDRDKERVMDRDKERVKDRDKERVKDRDKERGGERDKDRDRNRDKERDRDKDRERKHKNTESTEHRDKRSPEQRSRPDSPRVKQEPRRAGESKIKSEKPVLKTPNNKDEKRSGDIKNRIDVHKPPSETKMAEFPNYLLGGKSSALKNFVIPKLKRDKDGKVMSEVQRSIECFPEPRVKLEKLNLVEEVNRGAKPVVVLKKLSIDEVQRIISNSRRPSKSKAYSKSAEMDSSLPLCERVKVNKRRRSATNDKPKYAEVSSNEDNDSEEFTPKRSKREKERTWENEEKDRRGSGDHKRSGGHHDSRKSSGNRHRDRSPEDSEEDTPPPSLSDQMMDSSTFKRFSTSVDNILENLEDVDLTSLGTYRKYSCHCFITLTSKIAVKTCQLNEPDVCSSTSADDDEIPQELLLGKQQLSELSSESAKIKAMGIMHKIPSDKLVKVQSILEKNIQDGAKLSTLMNHGNDRDDEERLWRDLIMERVTKSADACLTALNIMNSVRMPKAVYIEDVIERILQYTKFHLQNTLYPQYDPVYRVDPHGGGILSSKAKRAKCSTHKQRVTVMLYNKVCDVISNISELLEIQLMTDTTILQVSSLGITPFFVENVSELQLCAIKLVTAAVLTVPNASVLCNFQVFSRYEKHRQLILEEIFTSLARLPTSKRNLRNFRLNSSDKDGEPMYIQMVTALVLQLIQCVVHLPNEKDSDDESDRKFDKDVLITNFYETAMRTAQNFLSVFLKKCGSKQGEDDYRPLFENFVQDLLSTVNKPDWPAAELLLSLLGRLLVHQFSNKQTEMALRVASLDYLGTVAARLRKDAVTSKMDQRSIDRILGESSGSDEIQQLQKALLGYLEENLETDPSLVFARKFYIAQWFRDTSMETEKAMKSHRDDDSSDGQHHAKDIESTSEIMQKAEARKKFLRSVVKTAPSKFSSLRNSDTVDYEDSCLIVRYLASMRPFAQSFDIYLTQILRVLGESAIAVRTKAMKCLSEVVAVDPSILARDTGISVRKRVIKILRDICLEQPTFNKITEMCVKMIRRVNDEEGIKKLVNETFQKLWFTPTPNHDKEAMTRKILNITDVVAACRDSGYDWFEQLLQNLLKTEEDASYKPARKACVQLVDSLVEHIIKYEESLADGDNKGLASNLVACITTLYLFSKIRPQLMVKHAMTMQPYLTTKCNTQSDFMVICNVAKILELVIPLMDHPSETFLTTIEEDLMKLIIKYGMTVVQHCVSCLGAVVNKVTHNFKFVWACFNRYYGALNKLKLQHQEDPNSSVLVSNKPALLRSLFTVGALCRHFDFDQEEFKGSNKVVIKDKVMELLLYFTKNEDEEVQTKAIIGLGFLCIQHPELMFSPDIKNPYNTLMADRKTSVNLKIQVLKNLQMYLQEEDSRMQEADREWKKMAKQEDLKEMGDISSGMSSSIMQLYLKQVLECFFHTQSSVRHFALSVIALTLNQGLVHPVQCVPYLIAMGTDSEPTMRNKSDLQLVEIDKKYSGFIHMKAVAGLKMSYQVQQAIVGSQKTVVRGFRQDETTGALCSHLYSMKSDVNMLLFVADNLATFPYQSQEEPLFIMHHVDITLSVSGSNLMQSFKESLLKEPRQREKKKKKKKKRAKRCGSEEDEDDSSRASTSDSSDDDVIRRPKKPKQAGPVDSDFDSDLEDVDKVMQHLPDNPNPLLDFASASQGILLLLMLKQHLKNLYGFSDTKIQKYSPTESAKVYDKAVNRKANVLMEHLDPDEEDEEGEASASCHARNKAITALLGASSPKNHAADSYDDDSDADEKTPGSSRRSRKGGDSSEASGHMKKTVEAMDVIAIYCPKYKDRPQIARVIQKTSTGYSVHWMAGSYSGTWAKAKKRDGRKQVPWVDTIKESDIIYKKIALTSAHKLTNKMVHTLRSLYAAKEGTSS</sequence>
<dbReference type="PANTHER" id="PTHR21704:SF18">
    <property type="entry name" value="NIPPED-B-LIKE PROTEIN"/>
    <property type="match status" value="1"/>
</dbReference>
<dbReference type="GO" id="GO:0007420">
    <property type="term" value="P:brain development"/>
    <property type="evidence" value="ECO:0007669"/>
    <property type="project" value="TreeGrafter"/>
</dbReference>
<feature type="region of interest" description="Disordered" evidence="2">
    <location>
        <begin position="297"/>
        <end position="358"/>
    </location>
</feature>
<dbReference type="InterPro" id="IPR024986">
    <property type="entry name" value="Nipped-B_C"/>
</dbReference>
<keyword evidence="5" id="KW-1185">Reference proteome</keyword>
<protein>
    <recommendedName>
        <fullName evidence="1">Nipped-B protein</fullName>
    </recommendedName>
</protein>
<dbReference type="GO" id="GO:0061775">
    <property type="term" value="F:cohesin loader activity"/>
    <property type="evidence" value="ECO:0007669"/>
    <property type="project" value="InterPro"/>
</dbReference>
<dbReference type="CDD" id="cd23958">
    <property type="entry name" value="SCC2"/>
    <property type="match status" value="1"/>
</dbReference>
<name>A0A5A9N3A6_9TELE</name>
<comment type="caution">
    <text evidence="4">The sequence shown here is derived from an EMBL/GenBank/DDBJ whole genome shotgun (WGS) entry which is preliminary data.</text>
</comment>
<keyword evidence="1" id="KW-0677">Repeat</keyword>
<feature type="region of interest" description="Disordered" evidence="2">
    <location>
        <begin position="1147"/>
        <end position="1272"/>
    </location>
</feature>
<feature type="compositionally biased region" description="Polar residues" evidence="2">
    <location>
        <begin position="297"/>
        <end position="314"/>
    </location>
</feature>
<dbReference type="GO" id="GO:0034087">
    <property type="term" value="P:establishment of mitotic sister chromatid cohesion"/>
    <property type="evidence" value="ECO:0007669"/>
    <property type="project" value="TreeGrafter"/>
</dbReference>
<dbReference type="InterPro" id="IPR033031">
    <property type="entry name" value="Scc2/Nipped-B"/>
</dbReference>
<feature type="region of interest" description="Disordered" evidence="2">
    <location>
        <begin position="499"/>
        <end position="530"/>
    </location>
</feature>
<feature type="region of interest" description="Disordered" evidence="2">
    <location>
        <begin position="1813"/>
        <end position="1836"/>
    </location>
</feature>
<dbReference type="GO" id="GO:0090694">
    <property type="term" value="C:Scc2-Scc4 cohesin loading complex"/>
    <property type="evidence" value="ECO:0007669"/>
    <property type="project" value="TreeGrafter"/>
</dbReference>
<keyword evidence="1" id="KW-0539">Nucleus</keyword>
<keyword evidence="1" id="KW-0131">Cell cycle</keyword>
<feature type="region of interest" description="Disordered" evidence="2">
    <location>
        <begin position="2518"/>
        <end position="2582"/>
    </location>
</feature>
<feature type="compositionally biased region" description="Gly residues" evidence="2">
    <location>
        <begin position="626"/>
        <end position="644"/>
    </location>
</feature>
<evidence type="ECO:0000313" key="5">
    <source>
        <dbReference type="Proteomes" id="UP000324632"/>
    </source>
</evidence>
<comment type="similarity">
    <text evidence="1">Belongs to the SCC2/Nipped-B family.</text>
</comment>
<dbReference type="PANTHER" id="PTHR21704">
    <property type="entry name" value="NIPPED-B-LIKE PROTEIN DELANGIN SCC2-RELATED"/>
    <property type="match status" value="1"/>
</dbReference>
<dbReference type="SUPFAM" id="SSF48371">
    <property type="entry name" value="ARM repeat"/>
    <property type="match status" value="2"/>
</dbReference>
<dbReference type="InterPro" id="IPR016024">
    <property type="entry name" value="ARM-type_fold"/>
</dbReference>
<organism evidence="4 5">
    <name type="scientific">Triplophysa tibetana</name>
    <dbReference type="NCBI Taxonomy" id="1572043"/>
    <lineage>
        <taxon>Eukaryota</taxon>
        <taxon>Metazoa</taxon>
        <taxon>Chordata</taxon>
        <taxon>Craniata</taxon>
        <taxon>Vertebrata</taxon>
        <taxon>Euteleostomi</taxon>
        <taxon>Actinopterygii</taxon>
        <taxon>Neopterygii</taxon>
        <taxon>Teleostei</taxon>
        <taxon>Ostariophysi</taxon>
        <taxon>Cypriniformes</taxon>
        <taxon>Nemacheilidae</taxon>
        <taxon>Triplophysa</taxon>
    </lineage>
</organism>
<dbReference type="EMBL" id="SOYY01000023">
    <property type="protein sequence ID" value="KAA0704150.1"/>
    <property type="molecule type" value="Genomic_DNA"/>
</dbReference>
<dbReference type="GO" id="GO:0071169">
    <property type="term" value="P:establishment of protein localization to chromatin"/>
    <property type="evidence" value="ECO:0007669"/>
    <property type="project" value="TreeGrafter"/>
</dbReference>
<feature type="compositionally biased region" description="Basic and acidic residues" evidence="2">
    <location>
        <begin position="1212"/>
        <end position="1242"/>
    </location>
</feature>
<feature type="compositionally biased region" description="Basic and acidic residues" evidence="2">
    <location>
        <begin position="735"/>
        <end position="1064"/>
    </location>
</feature>
<dbReference type="GO" id="GO:0048565">
    <property type="term" value="P:digestive tract development"/>
    <property type="evidence" value="ECO:0007669"/>
    <property type="project" value="TreeGrafter"/>
</dbReference>
<feature type="region of interest" description="Disordered" evidence="2">
    <location>
        <begin position="593"/>
        <end position="648"/>
    </location>
</feature>